<evidence type="ECO:0000256" key="5">
    <source>
        <dbReference type="ARBA" id="ARBA00022927"/>
    </source>
</evidence>
<keyword evidence="4 9" id="KW-0812">Transmembrane</keyword>
<accession>A0A1G6JEB4</accession>
<dbReference type="STRING" id="1814289.SAMN05216410_1318"/>
<organism evidence="10 11">
    <name type="scientific">Sanguibacter gelidistatuariae</name>
    <dbReference type="NCBI Taxonomy" id="1814289"/>
    <lineage>
        <taxon>Bacteria</taxon>
        <taxon>Bacillati</taxon>
        <taxon>Actinomycetota</taxon>
        <taxon>Actinomycetes</taxon>
        <taxon>Micrococcales</taxon>
        <taxon>Sanguibacteraceae</taxon>
        <taxon>Sanguibacter</taxon>
    </lineage>
</organism>
<dbReference type="GO" id="GO:0008320">
    <property type="term" value="F:protein transmembrane transporter activity"/>
    <property type="evidence" value="ECO:0007669"/>
    <property type="project" value="UniProtKB-UniRule"/>
</dbReference>
<evidence type="ECO:0000256" key="6">
    <source>
        <dbReference type="ARBA" id="ARBA00022989"/>
    </source>
</evidence>
<dbReference type="AlphaFoldDB" id="A0A1G6JEB4"/>
<dbReference type="EMBL" id="FMYH01000002">
    <property type="protein sequence ID" value="SDC17031.1"/>
    <property type="molecule type" value="Genomic_DNA"/>
</dbReference>
<evidence type="ECO:0000256" key="1">
    <source>
        <dbReference type="ARBA" id="ARBA00004162"/>
    </source>
</evidence>
<evidence type="ECO:0000256" key="7">
    <source>
        <dbReference type="ARBA" id="ARBA00023010"/>
    </source>
</evidence>
<protein>
    <recommendedName>
        <fullName evidence="9">Sec-independent protein translocase protein TatA</fullName>
    </recommendedName>
</protein>
<keyword evidence="7 9" id="KW-0811">Translocation</keyword>
<gene>
    <name evidence="9" type="primary">tatA</name>
    <name evidence="10" type="ORF">SAMN05216410_1318</name>
</gene>
<evidence type="ECO:0000313" key="10">
    <source>
        <dbReference type="EMBL" id="SDC17031.1"/>
    </source>
</evidence>
<proteinExistence type="inferred from homology"/>
<dbReference type="PANTHER" id="PTHR42982">
    <property type="entry name" value="SEC-INDEPENDENT PROTEIN TRANSLOCASE PROTEIN TATA"/>
    <property type="match status" value="1"/>
</dbReference>
<dbReference type="OrthoDB" id="5245163at2"/>
<comment type="subcellular location">
    <subcellularLocation>
        <location evidence="1 9">Cell membrane</location>
        <topology evidence="1 9">Single-pass membrane protein</topology>
    </subcellularLocation>
</comment>
<dbReference type="PANTHER" id="PTHR42982:SF8">
    <property type="entry name" value="SEC-INDEPENDENT PROTEIN TRANSLOCASE PROTEIN TATA"/>
    <property type="match status" value="1"/>
</dbReference>
<sequence length="96" mass="10054">MGAMKPIHWVVLLVIVLLLFGAKRLPDLAKSVGQSMKIFKKEIKELQEDDAPVSAAPVAPVAPVVVPVVVPEAVAHPVDTSKPATAASESTNPPKA</sequence>
<dbReference type="NCBIfam" id="TIGR01411">
    <property type="entry name" value="tatAE"/>
    <property type="match status" value="1"/>
</dbReference>
<keyword evidence="8 9" id="KW-0472">Membrane</keyword>
<keyword evidence="2 9" id="KW-0813">Transport</keyword>
<dbReference type="InterPro" id="IPR006312">
    <property type="entry name" value="TatA/E"/>
</dbReference>
<dbReference type="Gene3D" id="1.20.5.3310">
    <property type="match status" value="1"/>
</dbReference>
<dbReference type="HAMAP" id="MF_00236">
    <property type="entry name" value="TatA_E"/>
    <property type="match status" value="1"/>
</dbReference>
<evidence type="ECO:0000256" key="8">
    <source>
        <dbReference type="ARBA" id="ARBA00023136"/>
    </source>
</evidence>
<evidence type="ECO:0000256" key="4">
    <source>
        <dbReference type="ARBA" id="ARBA00022692"/>
    </source>
</evidence>
<keyword evidence="11" id="KW-1185">Reference proteome</keyword>
<evidence type="ECO:0000256" key="2">
    <source>
        <dbReference type="ARBA" id="ARBA00022448"/>
    </source>
</evidence>
<keyword evidence="6 9" id="KW-1133">Transmembrane helix</keyword>
<comment type="similarity">
    <text evidence="9">Belongs to the TatA/E family.</text>
</comment>
<reference evidence="10 11" key="1">
    <citation type="submission" date="2016-09" db="EMBL/GenBank/DDBJ databases">
        <authorList>
            <person name="Capua I."/>
            <person name="De Benedictis P."/>
            <person name="Joannis T."/>
            <person name="Lombin L.H."/>
            <person name="Cattoli G."/>
        </authorList>
    </citation>
    <scope>NUCLEOTIDE SEQUENCE [LARGE SCALE GENOMIC DNA]</scope>
    <source>
        <strain evidence="10 11">ISLP-3</strain>
    </source>
</reference>
<comment type="function">
    <text evidence="9">Part of the twin-arginine translocation (Tat) system that transports large folded proteins containing a characteristic twin-arginine motif in their signal peptide across membranes. TatA could form the protein-conducting channel of the Tat system.</text>
</comment>
<dbReference type="InterPro" id="IPR003369">
    <property type="entry name" value="TatA/B/E"/>
</dbReference>
<dbReference type="NCBIfam" id="NF001854">
    <property type="entry name" value="PRK00575.1"/>
    <property type="match status" value="1"/>
</dbReference>
<dbReference type="Proteomes" id="UP000199039">
    <property type="component" value="Unassembled WGS sequence"/>
</dbReference>
<dbReference type="Pfam" id="PF02416">
    <property type="entry name" value="TatA_B_E"/>
    <property type="match status" value="1"/>
</dbReference>
<dbReference type="GO" id="GO:0033281">
    <property type="term" value="C:TAT protein transport complex"/>
    <property type="evidence" value="ECO:0007669"/>
    <property type="project" value="UniProtKB-UniRule"/>
</dbReference>
<name>A0A1G6JEB4_9MICO</name>
<evidence type="ECO:0000256" key="9">
    <source>
        <dbReference type="HAMAP-Rule" id="MF_00236"/>
    </source>
</evidence>
<evidence type="ECO:0000313" key="11">
    <source>
        <dbReference type="Proteomes" id="UP000199039"/>
    </source>
</evidence>
<evidence type="ECO:0000256" key="3">
    <source>
        <dbReference type="ARBA" id="ARBA00022475"/>
    </source>
</evidence>
<keyword evidence="3 9" id="KW-1003">Cell membrane</keyword>
<keyword evidence="5 9" id="KW-0653">Protein transport</keyword>
<comment type="subunit">
    <text evidence="9">The Tat system comprises two distinct complexes: a TatABC complex, containing multiple copies of TatA, TatB and TatC subunits, and a separate TatA complex, containing only TatA subunits. Substrates initially bind to the TatABC complex, which probably triggers association of the separate TatA complex to form the active translocon.</text>
</comment>
<dbReference type="GO" id="GO:0043953">
    <property type="term" value="P:protein transport by the Tat complex"/>
    <property type="evidence" value="ECO:0007669"/>
    <property type="project" value="UniProtKB-UniRule"/>
</dbReference>